<dbReference type="Proteomes" id="UP001219605">
    <property type="component" value="Chromosome"/>
</dbReference>
<sequence length="52" mass="5128">MSLAACLLAAASTGVSVSIGVRPTDDVPWGRIGLVAGAFGLTCVLAALRDAL</sequence>
<reference evidence="2 3" key="1">
    <citation type="submission" date="2023-02" db="EMBL/GenBank/DDBJ databases">
        <authorList>
            <person name="Mo P."/>
        </authorList>
    </citation>
    <scope>NUCLEOTIDE SEQUENCE [LARGE SCALE GENOMIC DNA]</scope>
    <source>
        <strain evidence="2 3">HUAS 3</strain>
    </source>
</reference>
<keyword evidence="1" id="KW-0472">Membrane</keyword>
<name>A0ABY7ZI29_9ACTN</name>
<evidence type="ECO:0000256" key="1">
    <source>
        <dbReference type="SAM" id="Phobius"/>
    </source>
</evidence>
<proteinExistence type="predicted"/>
<evidence type="ECO:0000313" key="2">
    <source>
        <dbReference type="EMBL" id="WDZ82639.1"/>
    </source>
</evidence>
<dbReference type="EMBL" id="CP118615">
    <property type="protein sequence ID" value="WDZ82639.1"/>
    <property type="molecule type" value="Genomic_DNA"/>
</dbReference>
<accession>A0ABY7ZI29</accession>
<keyword evidence="1" id="KW-1133">Transmembrane helix</keyword>
<dbReference type="RefSeq" id="WP_275028915.1">
    <property type="nucleotide sequence ID" value="NZ_CP118615.1"/>
</dbReference>
<keyword evidence="1" id="KW-0812">Transmembrane</keyword>
<gene>
    <name evidence="2" type="ORF">PVK37_19420</name>
</gene>
<protein>
    <submittedName>
        <fullName evidence="2">Uncharacterized protein</fullName>
    </submittedName>
</protein>
<feature type="transmembrane region" description="Helical" evidence="1">
    <location>
        <begin position="28"/>
        <end position="48"/>
    </location>
</feature>
<evidence type="ECO:0000313" key="3">
    <source>
        <dbReference type="Proteomes" id="UP001219605"/>
    </source>
</evidence>
<keyword evidence="3" id="KW-1185">Reference proteome</keyword>
<organism evidence="2 3">
    <name type="scientific">Micromonospora cathayae</name>
    <dbReference type="NCBI Taxonomy" id="3028804"/>
    <lineage>
        <taxon>Bacteria</taxon>
        <taxon>Bacillati</taxon>
        <taxon>Actinomycetota</taxon>
        <taxon>Actinomycetes</taxon>
        <taxon>Micromonosporales</taxon>
        <taxon>Micromonosporaceae</taxon>
        <taxon>Micromonospora</taxon>
    </lineage>
</organism>